<dbReference type="RefSeq" id="WP_377502894.1">
    <property type="nucleotide sequence ID" value="NZ_JBHMDO010000055.1"/>
</dbReference>
<proteinExistence type="predicted"/>
<gene>
    <name evidence="1" type="ORF">ACFFSY_34015</name>
</gene>
<keyword evidence="2" id="KW-1185">Reference proteome</keyword>
<accession>A0ABV5L0H9</accession>
<evidence type="ECO:0008006" key="3">
    <source>
        <dbReference type="Google" id="ProtNLM"/>
    </source>
</evidence>
<evidence type="ECO:0000313" key="1">
    <source>
        <dbReference type="EMBL" id="MFB9330983.1"/>
    </source>
</evidence>
<evidence type="ECO:0000313" key="2">
    <source>
        <dbReference type="Proteomes" id="UP001589747"/>
    </source>
</evidence>
<dbReference type="EMBL" id="JBHMDO010000055">
    <property type="protein sequence ID" value="MFB9330983.1"/>
    <property type="molecule type" value="Genomic_DNA"/>
</dbReference>
<reference evidence="1 2" key="1">
    <citation type="submission" date="2024-09" db="EMBL/GenBank/DDBJ databases">
        <authorList>
            <person name="Sun Q."/>
            <person name="Mori K."/>
        </authorList>
    </citation>
    <scope>NUCLEOTIDE SEQUENCE [LARGE SCALE GENOMIC DNA]</scope>
    <source>
        <strain evidence="1 2">TISTR 2452</strain>
    </source>
</reference>
<protein>
    <recommendedName>
        <fullName evidence="3">Heparinase</fullName>
    </recommendedName>
</protein>
<dbReference type="Proteomes" id="UP001589747">
    <property type="component" value="Unassembled WGS sequence"/>
</dbReference>
<organism evidence="1 2">
    <name type="scientific">Paenibacillus aurantiacus</name>
    <dbReference type="NCBI Taxonomy" id="1936118"/>
    <lineage>
        <taxon>Bacteria</taxon>
        <taxon>Bacillati</taxon>
        <taxon>Bacillota</taxon>
        <taxon>Bacilli</taxon>
        <taxon>Bacillales</taxon>
        <taxon>Paenibacillaceae</taxon>
        <taxon>Paenibacillus</taxon>
    </lineage>
</organism>
<sequence>MKNTDPAIKALEEEWARLSTIRYADAESYWFGSFNPAISFDIANFLHVSVPLYIHPHSGLHRNAELLERIQEQIAYLLRLQQPSGCISLINCNIDSPPDTAFAVHSAALCYRAAANAQLPELSGVVQGLRQFLQGTLPCLLTGGIHTPNHRWVICGALALLYEIFGGEALKKRAFKYFSEGFDMNESGEWTERSNAIYNPICDLFLYHAGRVFHYEDAFEPIRQNLAMMRYMLHPDGAVVTEYSSRQDRGEILMLNEDYYIVCTLMAHMDGDPQFAALAGLAKSGADGTGKSVLYSLVFPDGMEGETDAGELPERYTIMLNEGARARVSGVIPHVRNAPHSGAPIVRHRDGKLSLTIMTGQENFLYLQYGRVRIVGVKLSLGWFGIAGVPFSELRRITESRYELSLYLEGAYRGPLDGRLAAPAGGVFADMPNEQREKTHVTALPVVVGVEWSGQEVVIDVRVDAVPNLFAQLIFACDRQAELAGDTVAAAPNAQLFKGGVARLRQGRDIVEITPGAGEHDFITLRNDHLPADAQHVISNFVTPLNRRITIRCTEQTTEE</sequence>
<name>A0ABV5L0H9_9BACL</name>
<comment type="caution">
    <text evidence="1">The sequence shown here is derived from an EMBL/GenBank/DDBJ whole genome shotgun (WGS) entry which is preliminary data.</text>
</comment>